<sequence>MRRLMRTIYESIMILLVMLTIMTLWTENTYDSTINWIVWGIFFCDFVIRIILTRDKWGFIKQNPFLLIAIIPFDQFFQVARIVRIFYLFRIKTITKYYITPHIKKWSYRTKALIIMMIFGLLVIEAIWIWNIENTVFTYFNGLYVVFGHLLFFGHQMFDIENVFSIWALTATSVVGIVVQGLALQWFFSKAEEVYKSYKNNKGA</sequence>
<evidence type="ECO:0000256" key="3">
    <source>
        <dbReference type="ARBA" id="ARBA00022989"/>
    </source>
</evidence>
<feature type="transmembrane region" description="Helical" evidence="5">
    <location>
        <begin position="112"/>
        <end position="130"/>
    </location>
</feature>
<dbReference type="Gene3D" id="1.20.120.350">
    <property type="entry name" value="Voltage-gated potassium channels. Chain C"/>
    <property type="match status" value="1"/>
</dbReference>
<proteinExistence type="predicted"/>
<evidence type="ECO:0000256" key="4">
    <source>
        <dbReference type="ARBA" id="ARBA00023136"/>
    </source>
</evidence>
<evidence type="ECO:0000256" key="5">
    <source>
        <dbReference type="SAM" id="Phobius"/>
    </source>
</evidence>
<keyword evidence="4 5" id="KW-0472">Membrane</keyword>
<evidence type="ECO:0000313" key="6">
    <source>
        <dbReference type="EMBL" id="SET72566.1"/>
    </source>
</evidence>
<dbReference type="GO" id="GO:0016020">
    <property type="term" value="C:membrane"/>
    <property type="evidence" value="ECO:0007669"/>
    <property type="project" value="UniProtKB-SubCell"/>
</dbReference>
<reference evidence="7" key="1">
    <citation type="submission" date="2016-10" db="EMBL/GenBank/DDBJ databases">
        <authorList>
            <person name="Varghese N."/>
            <person name="Submissions S."/>
        </authorList>
    </citation>
    <scope>NUCLEOTIDE SEQUENCE [LARGE SCALE GENOMIC DNA]</scope>
    <source>
        <strain evidence="7">CGMCC 1.3566</strain>
    </source>
</reference>
<dbReference type="Proteomes" id="UP000199095">
    <property type="component" value="Unassembled WGS sequence"/>
</dbReference>
<dbReference type="GO" id="GO:0034220">
    <property type="term" value="P:monoatomic ion transmembrane transport"/>
    <property type="evidence" value="ECO:0007669"/>
    <property type="project" value="UniProtKB-KW"/>
</dbReference>
<comment type="subcellular location">
    <subcellularLocation>
        <location evidence="1">Membrane</location>
        <topology evidence="1">Multi-pass membrane protein</topology>
    </subcellularLocation>
</comment>
<evidence type="ECO:0000256" key="1">
    <source>
        <dbReference type="ARBA" id="ARBA00004141"/>
    </source>
</evidence>
<feature type="transmembrane region" description="Helical" evidence="5">
    <location>
        <begin position="32"/>
        <end position="52"/>
    </location>
</feature>
<organism evidence="6 7">
    <name type="scientific">Salinibacillus kushneri</name>
    <dbReference type="NCBI Taxonomy" id="237682"/>
    <lineage>
        <taxon>Bacteria</taxon>
        <taxon>Bacillati</taxon>
        <taxon>Bacillota</taxon>
        <taxon>Bacilli</taxon>
        <taxon>Bacillales</taxon>
        <taxon>Bacillaceae</taxon>
        <taxon>Salinibacillus</taxon>
    </lineage>
</organism>
<keyword evidence="7" id="KW-1185">Reference proteome</keyword>
<accession>A0A1I0GQ92</accession>
<feature type="transmembrane region" description="Helical" evidence="5">
    <location>
        <begin position="166"/>
        <end position="188"/>
    </location>
</feature>
<feature type="transmembrane region" description="Helical" evidence="5">
    <location>
        <begin position="136"/>
        <end position="154"/>
    </location>
</feature>
<dbReference type="OrthoDB" id="9785285at2"/>
<keyword evidence="6" id="KW-0406">Ion transport</keyword>
<keyword evidence="2 5" id="KW-0812">Transmembrane</keyword>
<dbReference type="STRING" id="237682.SAMN05421676_10788"/>
<dbReference type="AlphaFoldDB" id="A0A1I0GQ92"/>
<feature type="transmembrane region" description="Helical" evidence="5">
    <location>
        <begin position="7"/>
        <end position="26"/>
    </location>
</feature>
<dbReference type="EMBL" id="FOHJ01000007">
    <property type="protein sequence ID" value="SET72566.1"/>
    <property type="molecule type" value="Genomic_DNA"/>
</dbReference>
<name>A0A1I0GQ92_9BACI</name>
<keyword evidence="3 5" id="KW-1133">Transmembrane helix</keyword>
<dbReference type="InterPro" id="IPR027359">
    <property type="entry name" value="Volt_channel_dom_sf"/>
</dbReference>
<dbReference type="SUPFAM" id="SSF81324">
    <property type="entry name" value="Voltage-gated potassium channels"/>
    <property type="match status" value="1"/>
</dbReference>
<evidence type="ECO:0000256" key="2">
    <source>
        <dbReference type="ARBA" id="ARBA00022692"/>
    </source>
</evidence>
<keyword evidence="6" id="KW-0813">Transport</keyword>
<evidence type="ECO:0000313" key="7">
    <source>
        <dbReference type="Proteomes" id="UP000199095"/>
    </source>
</evidence>
<keyword evidence="6" id="KW-0407">Ion channel</keyword>
<gene>
    <name evidence="6" type="ORF">SAMN05421676_10788</name>
</gene>
<protein>
    <submittedName>
        <fullName evidence="6">Voltage-gated potassium channel</fullName>
    </submittedName>
</protein>